<protein>
    <recommendedName>
        <fullName evidence="2">Transposase IS701-like DDE domain-containing protein</fullName>
    </recommendedName>
</protein>
<keyword evidence="4" id="KW-1185">Reference proteome</keyword>
<feature type="domain" description="Transposase IS701-like DDE" evidence="2">
    <location>
        <begin position="8"/>
        <end position="93"/>
    </location>
</feature>
<sequence>MLFRVEADHPGHVGVVIDAGYDITRLAYVLRDLPAELLGRIRSDRVMRLPAPPRRCDPKGGRPPEHGGEFALADLATWPEPAVTTAPHPATTWARPSNAAVPSPPSPSFRRRAPSGVAEGLLSVSWSQHPRRCL</sequence>
<dbReference type="EMBL" id="BOOJ01000085">
    <property type="protein sequence ID" value="GIH97464.1"/>
    <property type="molecule type" value="Genomic_DNA"/>
</dbReference>
<dbReference type="Pfam" id="PF13546">
    <property type="entry name" value="DDE_5"/>
    <property type="match status" value="1"/>
</dbReference>
<accession>A0A8J3SS96</accession>
<organism evidence="3 4">
    <name type="scientific">Planobispora siamensis</name>
    <dbReference type="NCBI Taxonomy" id="936338"/>
    <lineage>
        <taxon>Bacteria</taxon>
        <taxon>Bacillati</taxon>
        <taxon>Actinomycetota</taxon>
        <taxon>Actinomycetes</taxon>
        <taxon>Streptosporangiales</taxon>
        <taxon>Streptosporangiaceae</taxon>
        <taxon>Planobispora</taxon>
    </lineage>
</organism>
<evidence type="ECO:0000259" key="2">
    <source>
        <dbReference type="Pfam" id="PF13546"/>
    </source>
</evidence>
<dbReference type="RefSeq" id="WP_204069468.1">
    <property type="nucleotide sequence ID" value="NZ_BOOJ01000085.1"/>
</dbReference>
<feature type="region of interest" description="Disordered" evidence="1">
    <location>
        <begin position="82"/>
        <end position="114"/>
    </location>
</feature>
<feature type="compositionally biased region" description="Basic and acidic residues" evidence="1">
    <location>
        <begin position="54"/>
        <end position="68"/>
    </location>
</feature>
<feature type="region of interest" description="Disordered" evidence="1">
    <location>
        <begin position="49"/>
        <end position="68"/>
    </location>
</feature>
<reference evidence="3 4" key="1">
    <citation type="submission" date="2021-01" db="EMBL/GenBank/DDBJ databases">
        <title>Whole genome shotgun sequence of Planobispora siamensis NBRC 107568.</title>
        <authorList>
            <person name="Komaki H."/>
            <person name="Tamura T."/>
        </authorList>
    </citation>
    <scope>NUCLEOTIDE SEQUENCE [LARGE SCALE GENOMIC DNA]</scope>
    <source>
        <strain evidence="3 4">NBRC 107568</strain>
    </source>
</reference>
<gene>
    <name evidence="3" type="ORF">Psi01_80940</name>
</gene>
<evidence type="ECO:0000313" key="4">
    <source>
        <dbReference type="Proteomes" id="UP000619788"/>
    </source>
</evidence>
<evidence type="ECO:0000313" key="3">
    <source>
        <dbReference type="EMBL" id="GIH97464.1"/>
    </source>
</evidence>
<name>A0A8J3SS96_9ACTN</name>
<evidence type="ECO:0000256" key="1">
    <source>
        <dbReference type="SAM" id="MobiDB-lite"/>
    </source>
</evidence>
<dbReference type="Proteomes" id="UP000619788">
    <property type="component" value="Unassembled WGS sequence"/>
</dbReference>
<proteinExistence type="predicted"/>
<feature type="compositionally biased region" description="Low complexity" evidence="1">
    <location>
        <begin position="82"/>
        <end position="101"/>
    </location>
</feature>
<dbReference type="InterPro" id="IPR038721">
    <property type="entry name" value="IS701-like_DDE_dom"/>
</dbReference>
<comment type="caution">
    <text evidence="3">The sequence shown here is derived from an EMBL/GenBank/DDBJ whole genome shotgun (WGS) entry which is preliminary data.</text>
</comment>
<dbReference type="AlphaFoldDB" id="A0A8J3SS96"/>